<protein>
    <submittedName>
        <fullName evidence="1">Uncharacterized protein</fullName>
    </submittedName>
</protein>
<dbReference type="EMBL" id="MN740267">
    <property type="protein sequence ID" value="QHT96751.1"/>
    <property type="molecule type" value="Genomic_DNA"/>
</dbReference>
<reference evidence="1" key="1">
    <citation type="journal article" date="2020" name="Nature">
        <title>Giant virus diversity and host interactions through global metagenomics.</title>
        <authorList>
            <person name="Schulz F."/>
            <person name="Roux S."/>
            <person name="Paez-Espino D."/>
            <person name="Jungbluth S."/>
            <person name="Walsh D.A."/>
            <person name="Denef V.J."/>
            <person name="McMahon K.D."/>
            <person name="Konstantinidis K.T."/>
            <person name="Eloe-Fadrosh E.A."/>
            <person name="Kyrpides N.C."/>
            <person name="Woyke T."/>
        </authorList>
    </citation>
    <scope>NUCLEOTIDE SEQUENCE</scope>
    <source>
        <strain evidence="1">GVMAG-M-3300024336-7</strain>
    </source>
</reference>
<evidence type="ECO:0000313" key="1">
    <source>
        <dbReference type="EMBL" id="QHT96751.1"/>
    </source>
</evidence>
<name>A0A6C0IU13_9ZZZZ</name>
<proteinExistence type="predicted"/>
<dbReference type="AlphaFoldDB" id="A0A6C0IU13"/>
<sequence length="142" mass="16385">MWCHKNMPSIDIINLNGQKQLFKKAILYDFNEIMSKVQYREDVKLRAGDEFLVELADICDVSDSYVIVGLIPSPRNLYPKRLPSGAWKIDIKNGNTVKWFGTQYNQPDLTMKYIDGKCIFQIIGVDPTQTFPYMIGSKPRMT</sequence>
<accession>A0A6C0IU13</accession>
<organism evidence="1">
    <name type="scientific">viral metagenome</name>
    <dbReference type="NCBI Taxonomy" id="1070528"/>
    <lineage>
        <taxon>unclassified sequences</taxon>
        <taxon>metagenomes</taxon>
        <taxon>organismal metagenomes</taxon>
    </lineage>
</organism>